<dbReference type="GO" id="GO:0004867">
    <property type="term" value="F:serine-type endopeptidase inhibitor activity"/>
    <property type="evidence" value="ECO:0007669"/>
    <property type="project" value="UniProtKB-KW"/>
</dbReference>
<comment type="caution">
    <text evidence="4">The sequence shown here is derived from an EMBL/GenBank/DDBJ whole genome shotgun (WGS) entry which is preliminary data.</text>
</comment>
<dbReference type="AlphaFoldDB" id="A0A835AZV5"/>
<keyword evidence="5" id="KW-1185">Reference proteome</keyword>
<dbReference type="InterPro" id="IPR000864">
    <property type="entry name" value="Prot_inh_pot1"/>
</dbReference>
<evidence type="ECO:0000256" key="2">
    <source>
        <dbReference type="ARBA" id="ARBA00022690"/>
    </source>
</evidence>
<dbReference type="PANTHER" id="PTHR33091">
    <property type="entry name" value="PROTEIN, PUTATIVE, EXPRESSED-RELATED"/>
    <property type="match status" value="1"/>
</dbReference>
<dbReference type="PANTHER" id="PTHR33091:SF92">
    <property type="entry name" value="OS02G0124300 PROTEIN"/>
    <property type="match status" value="1"/>
</dbReference>
<reference evidence="4" key="1">
    <citation type="submission" date="2020-07" db="EMBL/GenBank/DDBJ databases">
        <title>Genome sequence and genetic diversity analysis of an under-domesticated orphan crop, white fonio (Digitaria exilis).</title>
        <authorList>
            <person name="Bennetzen J.L."/>
            <person name="Chen S."/>
            <person name="Ma X."/>
            <person name="Wang X."/>
            <person name="Yssel A.E.J."/>
            <person name="Chaluvadi S.R."/>
            <person name="Johnson M."/>
            <person name="Gangashetty P."/>
            <person name="Hamidou F."/>
            <person name="Sanogo M.D."/>
            <person name="Zwaenepoel A."/>
            <person name="Wallace J."/>
            <person name="Van De Peer Y."/>
            <person name="Van Deynze A."/>
        </authorList>
    </citation>
    <scope>NUCLEOTIDE SEQUENCE</scope>
    <source>
        <tissue evidence="4">Leaves</tissue>
    </source>
</reference>
<gene>
    <name evidence="4" type="ORF">HU200_043772</name>
</gene>
<comment type="similarity">
    <text evidence="1">Belongs to the protease inhibitor I13 (potato type I serine protease inhibitor) family.</text>
</comment>
<evidence type="ECO:0000256" key="3">
    <source>
        <dbReference type="ARBA" id="ARBA00022900"/>
    </source>
</evidence>
<organism evidence="4 5">
    <name type="scientific">Digitaria exilis</name>
    <dbReference type="NCBI Taxonomy" id="1010633"/>
    <lineage>
        <taxon>Eukaryota</taxon>
        <taxon>Viridiplantae</taxon>
        <taxon>Streptophyta</taxon>
        <taxon>Embryophyta</taxon>
        <taxon>Tracheophyta</taxon>
        <taxon>Spermatophyta</taxon>
        <taxon>Magnoliopsida</taxon>
        <taxon>Liliopsida</taxon>
        <taxon>Poales</taxon>
        <taxon>Poaceae</taxon>
        <taxon>PACMAD clade</taxon>
        <taxon>Panicoideae</taxon>
        <taxon>Panicodae</taxon>
        <taxon>Paniceae</taxon>
        <taxon>Anthephorinae</taxon>
        <taxon>Digitaria</taxon>
    </lineage>
</organism>
<dbReference type="InterPro" id="IPR036354">
    <property type="entry name" value="Prot_inh_pot1_sf"/>
</dbReference>
<dbReference type="Proteomes" id="UP000636709">
    <property type="component" value="Unassembled WGS sequence"/>
</dbReference>
<evidence type="ECO:0000313" key="5">
    <source>
        <dbReference type="Proteomes" id="UP000636709"/>
    </source>
</evidence>
<evidence type="ECO:0000256" key="1">
    <source>
        <dbReference type="ARBA" id="ARBA00008210"/>
    </source>
</evidence>
<dbReference type="Gene3D" id="3.30.10.10">
    <property type="entry name" value="Trypsin Inhibitor V, subunit A"/>
    <property type="match status" value="1"/>
</dbReference>
<dbReference type="OrthoDB" id="580986at2759"/>
<keyword evidence="3" id="KW-0722">Serine protease inhibitor</keyword>
<sequence>MLQTGELKTSWPEVVGMELFWATVKIHFERVDVEIEVHKVGDRVEPGYNDKRVRIFINNDGKVAQTPVVG</sequence>
<dbReference type="SUPFAM" id="SSF54654">
    <property type="entry name" value="CI-2 family of serine protease inhibitors"/>
    <property type="match status" value="1"/>
</dbReference>
<keyword evidence="2" id="KW-0646">Protease inhibitor</keyword>
<name>A0A835AZV5_9POAL</name>
<evidence type="ECO:0000313" key="4">
    <source>
        <dbReference type="EMBL" id="KAF8685860.1"/>
    </source>
</evidence>
<dbReference type="GO" id="GO:0009611">
    <property type="term" value="P:response to wounding"/>
    <property type="evidence" value="ECO:0007669"/>
    <property type="project" value="InterPro"/>
</dbReference>
<protein>
    <submittedName>
        <fullName evidence="4">Uncharacterized protein</fullName>
    </submittedName>
</protein>
<accession>A0A835AZV5</accession>
<proteinExistence type="inferred from homology"/>
<dbReference type="Pfam" id="PF00280">
    <property type="entry name" value="potato_inhibit"/>
    <property type="match status" value="1"/>
</dbReference>
<dbReference type="EMBL" id="JACEFO010002082">
    <property type="protein sequence ID" value="KAF8685860.1"/>
    <property type="molecule type" value="Genomic_DNA"/>
</dbReference>